<dbReference type="GO" id="GO:0022857">
    <property type="term" value="F:transmembrane transporter activity"/>
    <property type="evidence" value="ECO:0007669"/>
    <property type="project" value="InterPro"/>
</dbReference>
<feature type="domain" description="Major facilitator superfamily (MFS) profile" evidence="8">
    <location>
        <begin position="64"/>
        <end position="572"/>
    </location>
</feature>
<comment type="caution">
    <text evidence="9">The sequence shown here is derived from an EMBL/GenBank/DDBJ whole genome shotgun (WGS) entry which is preliminary data.</text>
</comment>
<feature type="transmembrane region" description="Helical" evidence="7">
    <location>
        <begin position="218"/>
        <end position="239"/>
    </location>
</feature>
<feature type="region of interest" description="Disordered" evidence="6">
    <location>
        <begin position="1"/>
        <end position="32"/>
    </location>
</feature>
<protein>
    <recommendedName>
        <fullName evidence="8">Major facilitator superfamily (MFS) profile domain-containing protein</fullName>
    </recommendedName>
</protein>
<feature type="transmembrane region" description="Helical" evidence="7">
    <location>
        <begin position="260"/>
        <end position="282"/>
    </location>
</feature>
<keyword evidence="3 7" id="KW-0812">Transmembrane</keyword>
<dbReference type="PANTHER" id="PTHR23501:SF109">
    <property type="entry name" value="MAJOR FACILITATOR SUPERFAMILY (MFS) PROFILE DOMAIN-CONTAINING PROTEIN-RELATED"/>
    <property type="match status" value="1"/>
</dbReference>
<feature type="transmembrane region" description="Helical" evidence="7">
    <location>
        <begin position="424"/>
        <end position="449"/>
    </location>
</feature>
<dbReference type="SUPFAM" id="SSF103473">
    <property type="entry name" value="MFS general substrate transporter"/>
    <property type="match status" value="1"/>
</dbReference>
<dbReference type="PROSITE" id="PS50850">
    <property type="entry name" value="MFS"/>
    <property type="match status" value="1"/>
</dbReference>
<keyword evidence="5 7" id="KW-0472">Membrane</keyword>
<organism evidence="9 10">
    <name type="scientific">Knufia peltigerae</name>
    <dbReference type="NCBI Taxonomy" id="1002370"/>
    <lineage>
        <taxon>Eukaryota</taxon>
        <taxon>Fungi</taxon>
        <taxon>Dikarya</taxon>
        <taxon>Ascomycota</taxon>
        <taxon>Pezizomycotina</taxon>
        <taxon>Eurotiomycetes</taxon>
        <taxon>Chaetothyriomycetidae</taxon>
        <taxon>Chaetothyriales</taxon>
        <taxon>Trichomeriaceae</taxon>
        <taxon>Knufia</taxon>
    </lineage>
</organism>
<evidence type="ECO:0000259" key="8">
    <source>
        <dbReference type="PROSITE" id="PS50850"/>
    </source>
</evidence>
<keyword evidence="4 7" id="KW-1133">Transmembrane helix</keyword>
<feature type="transmembrane region" description="Helical" evidence="7">
    <location>
        <begin position="130"/>
        <end position="149"/>
    </location>
</feature>
<evidence type="ECO:0000256" key="5">
    <source>
        <dbReference type="ARBA" id="ARBA00023136"/>
    </source>
</evidence>
<dbReference type="GO" id="GO:0005886">
    <property type="term" value="C:plasma membrane"/>
    <property type="evidence" value="ECO:0007669"/>
    <property type="project" value="TreeGrafter"/>
</dbReference>
<feature type="transmembrane region" description="Helical" evidence="7">
    <location>
        <begin position="397"/>
        <end position="418"/>
    </location>
</feature>
<evidence type="ECO:0000256" key="3">
    <source>
        <dbReference type="ARBA" id="ARBA00022692"/>
    </source>
</evidence>
<dbReference type="Gene3D" id="1.20.1250.20">
    <property type="entry name" value="MFS general substrate transporter like domains"/>
    <property type="match status" value="2"/>
</dbReference>
<feature type="transmembrane region" description="Helical" evidence="7">
    <location>
        <begin position="103"/>
        <end position="121"/>
    </location>
</feature>
<feature type="transmembrane region" description="Helical" evidence="7">
    <location>
        <begin position="548"/>
        <end position="567"/>
    </location>
</feature>
<evidence type="ECO:0000256" key="1">
    <source>
        <dbReference type="ARBA" id="ARBA00004141"/>
    </source>
</evidence>
<feature type="compositionally biased region" description="Basic and acidic residues" evidence="6">
    <location>
        <begin position="1"/>
        <end position="30"/>
    </location>
</feature>
<feature type="transmembrane region" description="Helical" evidence="7">
    <location>
        <begin position="456"/>
        <end position="476"/>
    </location>
</feature>
<proteinExistence type="predicted"/>
<feature type="transmembrane region" description="Helical" evidence="7">
    <location>
        <begin position="367"/>
        <end position="385"/>
    </location>
</feature>
<dbReference type="InterPro" id="IPR010573">
    <property type="entry name" value="MFS_Str1/Tri12-like"/>
</dbReference>
<name>A0AA38Y2Z2_9EURO</name>
<dbReference type="InterPro" id="IPR020846">
    <property type="entry name" value="MFS_dom"/>
</dbReference>
<evidence type="ECO:0000256" key="4">
    <source>
        <dbReference type="ARBA" id="ARBA00022989"/>
    </source>
</evidence>
<reference evidence="9" key="1">
    <citation type="submission" date="2022-10" db="EMBL/GenBank/DDBJ databases">
        <title>Culturing micro-colonial fungi from biological soil crusts in the Mojave desert and describing Neophaeococcomyces mojavensis, and introducing the new genera and species Taxawa tesnikishii.</title>
        <authorList>
            <person name="Kurbessoian T."/>
            <person name="Stajich J.E."/>
        </authorList>
    </citation>
    <scope>NUCLEOTIDE SEQUENCE</scope>
    <source>
        <strain evidence="9">TK_35</strain>
    </source>
</reference>
<keyword evidence="2" id="KW-0813">Transport</keyword>
<evidence type="ECO:0000256" key="2">
    <source>
        <dbReference type="ARBA" id="ARBA00022448"/>
    </source>
</evidence>
<dbReference type="Proteomes" id="UP001172681">
    <property type="component" value="Unassembled WGS sequence"/>
</dbReference>
<evidence type="ECO:0000313" key="10">
    <source>
        <dbReference type="Proteomes" id="UP001172681"/>
    </source>
</evidence>
<dbReference type="PANTHER" id="PTHR23501">
    <property type="entry name" value="MAJOR FACILITATOR SUPERFAMILY"/>
    <property type="match status" value="1"/>
</dbReference>
<feature type="transmembrane region" description="Helical" evidence="7">
    <location>
        <begin position="155"/>
        <end position="175"/>
    </location>
</feature>
<evidence type="ECO:0000256" key="7">
    <source>
        <dbReference type="SAM" id="Phobius"/>
    </source>
</evidence>
<dbReference type="Pfam" id="PF06609">
    <property type="entry name" value="TRI12"/>
    <property type="match status" value="1"/>
</dbReference>
<gene>
    <name evidence="9" type="ORF">H2204_006824</name>
</gene>
<dbReference type="InterPro" id="IPR036259">
    <property type="entry name" value="MFS_trans_sf"/>
</dbReference>
<comment type="subcellular location">
    <subcellularLocation>
        <location evidence="1">Membrane</location>
        <topology evidence="1">Multi-pass membrane protein</topology>
    </subcellularLocation>
</comment>
<sequence length="582" mass="61123">MKSTEEKFTATPDVDQREQVADATTKEKSEVTAGADVDDLDVANSKAFKGDDSDGKVVWTVRTVLAFLSLSWLNVGSQQILYVVGGCLSYIAEDLHATGAEGWLPVANILAVAAVAPFTGYMEDLLGRRVIAISGAVTLCVGCIIFGTSHTFAQALVGMAVAGAGAAVGELTALAGTSDMVPVKHRGLAAAAVTFTIIPFAPNVLYAQLYASHSTWRWGAWIALIINGIVTVGLIFTYFPKAHPRTQGQSKRQIIKDIDYIGGLLSITGLTLLLVALQAGGYSHPWSSAYVLCTLLIGFALIVGFVVWEWKGAKYPMVPRELFAGQRVVALAYGVAFIGGASFYSLLNMYPLTFSTVYDPAPVKVGTKAVGVAVCNIAGAVFFNAMLSVTKGHAREILFIASAIMTALDGALAVATPFNATTTVAIGSLAGLGVGGILVPAATVAMIVVPDSLLGTAVALSLSVRTVGGSIGYSIYYNVFSNKLKTRLPANIARYAIEAGLPVADAEAFVGTFLTKPAEIAKVPGANATIIEAATIGSRWAFAESLRYVWYTSIAFGSVACVLSLFIPSIRKYCTNRIAVQV</sequence>
<feature type="transmembrane region" description="Helical" evidence="7">
    <location>
        <begin position="64"/>
        <end position="91"/>
    </location>
</feature>
<evidence type="ECO:0000313" key="9">
    <source>
        <dbReference type="EMBL" id="KAJ9633618.1"/>
    </source>
</evidence>
<accession>A0AA38Y2Z2</accession>
<feature type="transmembrane region" description="Helical" evidence="7">
    <location>
        <begin position="288"/>
        <end position="308"/>
    </location>
</feature>
<evidence type="ECO:0000256" key="6">
    <source>
        <dbReference type="SAM" id="MobiDB-lite"/>
    </source>
</evidence>
<feature type="transmembrane region" description="Helical" evidence="7">
    <location>
        <begin position="328"/>
        <end position="347"/>
    </location>
</feature>
<dbReference type="AlphaFoldDB" id="A0AA38Y2Z2"/>
<feature type="transmembrane region" description="Helical" evidence="7">
    <location>
        <begin position="187"/>
        <end position="206"/>
    </location>
</feature>
<dbReference type="EMBL" id="JAPDRN010000044">
    <property type="protein sequence ID" value="KAJ9633618.1"/>
    <property type="molecule type" value="Genomic_DNA"/>
</dbReference>
<keyword evidence="10" id="KW-1185">Reference proteome</keyword>